<evidence type="ECO:0000313" key="1">
    <source>
        <dbReference type="EMBL" id="KAG0272469.1"/>
    </source>
</evidence>
<accession>A0AAD4D9Z4</accession>
<evidence type="ECO:0000313" key="2">
    <source>
        <dbReference type="Proteomes" id="UP001194580"/>
    </source>
</evidence>
<gene>
    <name evidence="1" type="ORF">BGZ95_011793</name>
</gene>
<reference evidence="1" key="1">
    <citation type="journal article" date="2020" name="Fungal Divers.">
        <title>Resolving the Mortierellaceae phylogeny through synthesis of multi-gene phylogenetics and phylogenomics.</title>
        <authorList>
            <person name="Vandepol N."/>
            <person name="Liber J."/>
            <person name="Desiro A."/>
            <person name="Na H."/>
            <person name="Kennedy M."/>
            <person name="Barry K."/>
            <person name="Grigoriev I.V."/>
            <person name="Miller A.N."/>
            <person name="O'Donnell K."/>
            <person name="Stajich J.E."/>
            <person name="Bonito G."/>
        </authorList>
    </citation>
    <scope>NUCLEOTIDE SEQUENCE</scope>
    <source>
        <strain evidence="1">NRRL 28262</strain>
    </source>
</reference>
<organism evidence="1 2">
    <name type="scientific">Linnemannia exigua</name>
    <dbReference type="NCBI Taxonomy" id="604196"/>
    <lineage>
        <taxon>Eukaryota</taxon>
        <taxon>Fungi</taxon>
        <taxon>Fungi incertae sedis</taxon>
        <taxon>Mucoromycota</taxon>
        <taxon>Mortierellomycotina</taxon>
        <taxon>Mortierellomycetes</taxon>
        <taxon>Mortierellales</taxon>
        <taxon>Mortierellaceae</taxon>
        <taxon>Linnemannia</taxon>
    </lineage>
</organism>
<dbReference type="EMBL" id="JAAAIL010000921">
    <property type="protein sequence ID" value="KAG0272469.1"/>
    <property type="molecule type" value="Genomic_DNA"/>
</dbReference>
<name>A0AAD4D9Z4_9FUNG</name>
<dbReference type="Proteomes" id="UP001194580">
    <property type="component" value="Unassembled WGS sequence"/>
</dbReference>
<sequence>MTDDDGELLEDDDPIRLEQRVPNAPMNIECDMEDFEFTAKLGEVDVGKEFTTYYDQYQPLRYDSDNLADFRVVGSPLSGGPSYIFAKAYFGAKYKLLVDLIDSRVKHPTPDEMADEPFYLGHSLSHILDKPDETRLAHASLTGSVLLREHFELVQLPRHPGIVVRYHDFIDIGVGRVGLSASTKKDQGDLARMLLWNKRTAHEIVTRFEDVEDMNIVSSKSLARLTACMSCVASALPEWQRLAL</sequence>
<protein>
    <submittedName>
        <fullName evidence="1">Uncharacterized protein</fullName>
    </submittedName>
</protein>
<dbReference type="AlphaFoldDB" id="A0AAD4D9Z4"/>
<proteinExistence type="predicted"/>
<keyword evidence="2" id="KW-1185">Reference proteome</keyword>
<comment type="caution">
    <text evidence="1">The sequence shown here is derived from an EMBL/GenBank/DDBJ whole genome shotgun (WGS) entry which is preliminary data.</text>
</comment>